<dbReference type="RefSeq" id="XP_004349806.1">
    <property type="nucleotide sequence ID" value="XM_004349756.1"/>
</dbReference>
<feature type="compositionally biased region" description="Polar residues" evidence="1">
    <location>
        <begin position="194"/>
        <end position="205"/>
    </location>
</feature>
<reference evidence="4" key="1">
    <citation type="submission" date="2011-02" db="EMBL/GenBank/DDBJ databases">
        <title>The Genome Sequence of Capsaspora owczarzaki ATCC 30864.</title>
        <authorList>
            <person name="Russ C."/>
            <person name="Cuomo C."/>
            <person name="Burger G."/>
            <person name="Gray M.W."/>
            <person name="Holland P.W.H."/>
            <person name="King N."/>
            <person name="Lang F.B.F."/>
            <person name="Roger A.J."/>
            <person name="Ruiz-Trillo I."/>
            <person name="Young S.K."/>
            <person name="Zeng Q."/>
            <person name="Gargeya S."/>
            <person name="Alvarado L."/>
            <person name="Berlin A."/>
            <person name="Chapman S.B."/>
            <person name="Chen Z."/>
            <person name="Freedman E."/>
            <person name="Gellesch M."/>
            <person name="Goldberg J."/>
            <person name="Griggs A."/>
            <person name="Gujja S."/>
            <person name="Heilman E."/>
            <person name="Heiman D."/>
            <person name="Howarth C."/>
            <person name="Mehta T."/>
            <person name="Neiman D."/>
            <person name="Pearson M."/>
            <person name="Roberts A."/>
            <person name="Saif S."/>
            <person name="Shea T."/>
            <person name="Shenoy N."/>
            <person name="Sisk P."/>
            <person name="Stolte C."/>
            <person name="Sykes S."/>
            <person name="White J."/>
            <person name="Yandava C."/>
            <person name="Haas B."/>
            <person name="Nusbaum C."/>
            <person name="Birren B."/>
        </authorList>
    </citation>
    <scope>NUCLEOTIDE SEQUENCE</scope>
    <source>
        <strain evidence="4">ATCC 30864</strain>
    </source>
</reference>
<feature type="region of interest" description="Disordered" evidence="1">
    <location>
        <begin position="189"/>
        <end position="257"/>
    </location>
</feature>
<evidence type="ECO:0000313" key="4">
    <source>
        <dbReference type="Proteomes" id="UP000008743"/>
    </source>
</evidence>
<feature type="compositionally biased region" description="Low complexity" evidence="1">
    <location>
        <begin position="159"/>
        <end position="176"/>
    </location>
</feature>
<accession>A0A0D2VIQ7</accession>
<dbReference type="AlphaFoldDB" id="A0A0D2VIQ7"/>
<dbReference type="InParanoid" id="A0A0D2VIQ7"/>
<organism evidence="3 4">
    <name type="scientific">Capsaspora owczarzaki (strain ATCC 30864)</name>
    <dbReference type="NCBI Taxonomy" id="595528"/>
    <lineage>
        <taxon>Eukaryota</taxon>
        <taxon>Filasterea</taxon>
        <taxon>Capsaspora</taxon>
    </lineage>
</organism>
<evidence type="ECO:0000259" key="2">
    <source>
        <dbReference type="Pfam" id="PF08123"/>
    </source>
</evidence>
<proteinExistence type="predicted"/>
<keyword evidence="4" id="KW-1185">Reference proteome</keyword>
<dbReference type="InterPro" id="IPR029063">
    <property type="entry name" value="SAM-dependent_MTases_sf"/>
</dbReference>
<evidence type="ECO:0000256" key="1">
    <source>
        <dbReference type="SAM" id="MobiDB-lite"/>
    </source>
</evidence>
<name>A0A0D2VIQ7_CAPO3</name>
<dbReference type="Proteomes" id="UP000008743">
    <property type="component" value="Unassembled WGS sequence"/>
</dbReference>
<dbReference type="eggNOG" id="ENOG502SE9V">
    <property type="taxonomic scope" value="Eukaryota"/>
</dbReference>
<feature type="region of interest" description="Disordered" evidence="1">
    <location>
        <begin position="149"/>
        <end position="176"/>
    </location>
</feature>
<evidence type="ECO:0000313" key="3">
    <source>
        <dbReference type="EMBL" id="KJE89872.1"/>
    </source>
</evidence>
<gene>
    <name evidence="3" type="ORF">CAOG_001286</name>
</gene>
<dbReference type="Gene3D" id="3.40.50.150">
    <property type="entry name" value="Vaccinia Virus protein VP39"/>
    <property type="match status" value="1"/>
</dbReference>
<sequence length="397" mass="42538">MSSNWDVSNQRSRRRTERVVVDFDDASTLMASAAERKVHSASEPLSETYGECTIGSVARILDMLGNLSAFVQENYQGRLAVPYDAKFDLGRDSKFLDVGSGFGKVVFHAKLARHVTESVGIECVSMRHNIADHIRQMAAAWEIPELLVDENAPTPPPRRTFTNPSTPIGSKASSAAASPAAVATDIHTLDSKSDSASAVESTLDGTQGGGEPRSNAGVADTLTAQPMDVDASASSDNGHSQAAGMQHPSEDSVPSAVATPMEIEPSAAAAAAAGRGGKARTVKSSKLPQPGVRSLLDTNGLLFWFGDATRYASLDYTHIYCFDKVFSPMLLQEMAKTLNRSDFYILVSYHAPEVWFSLGLFKIFPLGVCPMKSTGKEHFTAYIYLNVVAAKAALLRG</sequence>
<dbReference type="GO" id="GO:0031151">
    <property type="term" value="F:histone H3K79 methyltransferase activity"/>
    <property type="evidence" value="ECO:0007669"/>
    <property type="project" value="InterPro"/>
</dbReference>
<feature type="domain" description="DOT1" evidence="2">
    <location>
        <begin position="86"/>
        <end position="136"/>
    </location>
</feature>
<dbReference type="Pfam" id="PF08123">
    <property type="entry name" value="DOT1"/>
    <property type="match status" value="1"/>
</dbReference>
<protein>
    <recommendedName>
        <fullName evidence="2">DOT1 domain-containing protein</fullName>
    </recommendedName>
</protein>
<dbReference type="SUPFAM" id="SSF53335">
    <property type="entry name" value="S-adenosyl-L-methionine-dependent methyltransferases"/>
    <property type="match status" value="1"/>
</dbReference>
<dbReference type="EMBL" id="KE346361">
    <property type="protein sequence ID" value="KJE89872.1"/>
    <property type="molecule type" value="Genomic_DNA"/>
</dbReference>
<dbReference type="InterPro" id="IPR025789">
    <property type="entry name" value="DOT1_dom"/>
</dbReference>
<dbReference type="OrthoDB" id="496516at2759"/>